<evidence type="ECO:0000256" key="1">
    <source>
        <dbReference type="ARBA" id="ARBA00004651"/>
    </source>
</evidence>
<evidence type="ECO:0000256" key="7">
    <source>
        <dbReference type="RuleBase" id="RU363032"/>
    </source>
</evidence>
<evidence type="ECO:0000256" key="6">
    <source>
        <dbReference type="ARBA" id="ARBA00023136"/>
    </source>
</evidence>
<proteinExistence type="inferred from homology"/>
<dbReference type="EMBL" id="VMNW02000025">
    <property type="protein sequence ID" value="KAA9160053.1"/>
    <property type="molecule type" value="Genomic_DNA"/>
</dbReference>
<dbReference type="PROSITE" id="PS50928">
    <property type="entry name" value="ABC_TM1"/>
    <property type="match status" value="1"/>
</dbReference>
<gene>
    <name evidence="9" type="ORF">FPZ12_018350</name>
</gene>
<evidence type="ECO:0000256" key="2">
    <source>
        <dbReference type="ARBA" id="ARBA00022448"/>
    </source>
</evidence>
<keyword evidence="2 7" id="KW-0813">Transport</keyword>
<organism evidence="9 10">
    <name type="scientific">Amycolatopsis acidicola</name>
    <dbReference type="NCBI Taxonomy" id="2596893"/>
    <lineage>
        <taxon>Bacteria</taxon>
        <taxon>Bacillati</taxon>
        <taxon>Actinomycetota</taxon>
        <taxon>Actinomycetes</taxon>
        <taxon>Pseudonocardiales</taxon>
        <taxon>Pseudonocardiaceae</taxon>
        <taxon>Amycolatopsis</taxon>
    </lineage>
</organism>
<dbReference type="CDD" id="cd06261">
    <property type="entry name" value="TM_PBP2"/>
    <property type="match status" value="1"/>
</dbReference>
<dbReference type="Proteomes" id="UP000319769">
    <property type="component" value="Unassembled WGS sequence"/>
</dbReference>
<evidence type="ECO:0000259" key="8">
    <source>
        <dbReference type="PROSITE" id="PS50928"/>
    </source>
</evidence>
<feature type="transmembrane region" description="Helical" evidence="7">
    <location>
        <begin position="41"/>
        <end position="58"/>
    </location>
</feature>
<dbReference type="PANTHER" id="PTHR30151">
    <property type="entry name" value="ALKANE SULFONATE ABC TRANSPORTER-RELATED, MEMBRANE SUBUNIT"/>
    <property type="match status" value="1"/>
</dbReference>
<comment type="caution">
    <text evidence="9">The sequence shown here is derived from an EMBL/GenBank/DDBJ whole genome shotgun (WGS) entry which is preliminary data.</text>
</comment>
<feature type="transmembrane region" description="Helical" evidence="7">
    <location>
        <begin position="252"/>
        <end position="273"/>
    </location>
</feature>
<keyword evidence="6 7" id="KW-0472">Membrane</keyword>
<dbReference type="InterPro" id="IPR035906">
    <property type="entry name" value="MetI-like_sf"/>
</dbReference>
<dbReference type="Gene3D" id="1.10.3720.10">
    <property type="entry name" value="MetI-like"/>
    <property type="match status" value="1"/>
</dbReference>
<name>A0A5N0V4P1_9PSEU</name>
<comment type="subcellular location">
    <subcellularLocation>
        <location evidence="1 7">Cell membrane</location>
        <topology evidence="1 7">Multi-pass membrane protein</topology>
    </subcellularLocation>
</comment>
<evidence type="ECO:0000313" key="10">
    <source>
        <dbReference type="Proteomes" id="UP000319769"/>
    </source>
</evidence>
<feature type="transmembrane region" description="Helical" evidence="7">
    <location>
        <begin position="220"/>
        <end position="240"/>
    </location>
</feature>
<accession>A0A5N0V4P1</accession>
<protein>
    <submittedName>
        <fullName evidence="9">ABC transporter permease</fullName>
    </submittedName>
</protein>
<evidence type="ECO:0000256" key="5">
    <source>
        <dbReference type="ARBA" id="ARBA00022989"/>
    </source>
</evidence>
<reference evidence="9" key="1">
    <citation type="submission" date="2019-09" db="EMBL/GenBank/DDBJ databases">
        <authorList>
            <person name="Teo W.F.A."/>
            <person name="Duangmal K."/>
        </authorList>
    </citation>
    <scope>NUCLEOTIDE SEQUENCE [LARGE SCALE GENOMIC DNA]</scope>
    <source>
        <strain evidence="9">K81G1</strain>
    </source>
</reference>
<feature type="transmembrane region" description="Helical" evidence="7">
    <location>
        <begin position="156"/>
        <end position="175"/>
    </location>
</feature>
<dbReference type="SUPFAM" id="SSF161098">
    <property type="entry name" value="MetI-like"/>
    <property type="match status" value="1"/>
</dbReference>
<dbReference type="Pfam" id="PF00528">
    <property type="entry name" value="BPD_transp_1"/>
    <property type="match status" value="1"/>
</dbReference>
<keyword evidence="5 7" id="KW-1133">Transmembrane helix</keyword>
<keyword evidence="4 7" id="KW-0812">Transmembrane</keyword>
<keyword evidence="3" id="KW-1003">Cell membrane</keyword>
<comment type="similarity">
    <text evidence="7">Belongs to the binding-protein-dependent transport system permease family.</text>
</comment>
<evidence type="ECO:0000256" key="4">
    <source>
        <dbReference type="ARBA" id="ARBA00022692"/>
    </source>
</evidence>
<sequence>MNRRTLDVRATAAETVPAAQVPETVAEENASRQGKPGRRAWIVRIISFVVVLGAWEILGRQVNPLFMSYPSEIAQAAVTLTQSGELPQALLESLRTLVLGFLAGSVVGIVTGLVVGRYRTAEWATDWLINALYATPLVAVVPLVILWFGLGFEAKLFIVFILTIFPVIINVAAGVRNIDRRHLDVGAAFAASERQIFQKIVLPSALPYIMVGLRLGIGRAIIGMVVAEFFTGITGLGAIITKYGNQFDTAAMLVPVLVLMALGIILTAGVRALERWIAPWKRDDEE</sequence>
<evidence type="ECO:0000313" key="9">
    <source>
        <dbReference type="EMBL" id="KAA9160053.1"/>
    </source>
</evidence>
<keyword evidence="10" id="KW-1185">Reference proteome</keyword>
<dbReference type="AlphaFoldDB" id="A0A5N0V4P1"/>
<dbReference type="OrthoDB" id="3173654at2"/>
<evidence type="ECO:0000256" key="3">
    <source>
        <dbReference type="ARBA" id="ARBA00022475"/>
    </source>
</evidence>
<feature type="transmembrane region" description="Helical" evidence="7">
    <location>
        <begin position="127"/>
        <end position="150"/>
    </location>
</feature>
<dbReference type="GO" id="GO:0055085">
    <property type="term" value="P:transmembrane transport"/>
    <property type="evidence" value="ECO:0007669"/>
    <property type="project" value="InterPro"/>
</dbReference>
<dbReference type="InterPro" id="IPR000515">
    <property type="entry name" value="MetI-like"/>
</dbReference>
<feature type="domain" description="ABC transmembrane type-1" evidence="8">
    <location>
        <begin position="90"/>
        <end position="270"/>
    </location>
</feature>
<dbReference type="RefSeq" id="WP_144751773.1">
    <property type="nucleotide sequence ID" value="NZ_VMNW02000025.1"/>
</dbReference>
<dbReference type="PANTHER" id="PTHR30151:SF41">
    <property type="entry name" value="ABC TRANSPORTER PERMEASE PROTEIN"/>
    <property type="match status" value="1"/>
</dbReference>
<dbReference type="GO" id="GO:0005886">
    <property type="term" value="C:plasma membrane"/>
    <property type="evidence" value="ECO:0007669"/>
    <property type="project" value="UniProtKB-SubCell"/>
</dbReference>
<feature type="transmembrane region" description="Helical" evidence="7">
    <location>
        <begin position="96"/>
        <end position="115"/>
    </location>
</feature>